<feature type="compositionally biased region" description="Polar residues" evidence="5">
    <location>
        <begin position="207"/>
        <end position="223"/>
    </location>
</feature>
<gene>
    <name evidence="6" type="ORF">JRO89_XS01G0112500</name>
</gene>
<keyword evidence="2" id="KW-0805">Transcription regulation</keyword>
<proteinExistence type="predicted"/>
<accession>A0ABQ8IJB4</accession>
<dbReference type="SUPFAM" id="SSF46689">
    <property type="entry name" value="Homeodomain-like"/>
    <property type="match status" value="1"/>
</dbReference>
<feature type="compositionally biased region" description="Polar residues" evidence="5">
    <location>
        <begin position="143"/>
        <end position="160"/>
    </location>
</feature>
<evidence type="ECO:0000256" key="1">
    <source>
        <dbReference type="ARBA" id="ARBA00004123"/>
    </source>
</evidence>
<feature type="region of interest" description="Disordered" evidence="5">
    <location>
        <begin position="125"/>
        <end position="225"/>
    </location>
</feature>
<dbReference type="Gene3D" id="1.10.10.60">
    <property type="entry name" value="Homeodomain-like"/>
    <property type="match status" value="1"/>
</dbReference>
<keyword evidence="4" id="KW-0539">Nucleus</keyword>
<dbReference type="PANTHER" id="PTHR31499">
    <property type="entry name" value="MYB FAMILY TRANSCRIPTION FACTOR PHL11"/>
    <property type="match status" value="1"/>
</dbReference>
<dbReference type="InterPro" id="IPR046955">
    <property type="entry name" value="PHR1-like"/>
</dbReference>
<sequence length="450" mass="49869">MFASQQPPSFPPFSTPDLPITQNYFNGGGAVDQRVVVGQQNVVFAPHPALTKRHKLPLSLFTDNIKPRLQWTQRLHDRFLQAMMELGGPDKATPKTLKHAMAVDGLTQRHVKSHLQKFRMEKVTMHEPHKTYKANPNAGAISCASTSSQEPSHENGSNIKKTSRSRKDSPGELYPQLQAARRLQDSQEARQKVREIPRASKRERLTNHNPYDTGMGSNHQNNVGGRMFVQDLSGFENLATGSVTTPLYSAQQNPYFNPYNSLEQLQTCLGLEQETSTVSAGHQQQPEHVDVAANAGDFMTSTGYSIPVAIVNMQVGLQEQKPPAGFQNQNEVNNFQNGNGAYQAAQINGGDFGNFEPGNGYNCLENQNGDYSVQVPEQSATNYNAASSSSCAVNSVPMWMESYLETAFLDDDYNEALVATIRQNEVVTTEEEEDDHDDPVEAFMNMNLDI</sequence>
<reference evidence="6 7" key="1">
    <citation type="submission" date="2021-02" db="EMBL/GenBank/DDBJ databases">
        <title>Plant Genome Project.</title>
        <authorList>
            <person name="Zhang R.-G."/>
        </authorList>
    </citation>
    <scope>NUCLEOTIDE SEQUENCE [LARGE SCALE GENOMIC DNA]</scope>
    <source>
        <tissue evidence="6">Leaves</tissue>
    </source>
</reference>
<dbReference type="EMBL" id="JAFEMO010000001">
    <property type="protein sequence ID" value="KAH7576578.1"/>
    <property type="molecule type" value="Genomic_DNA"/>
</dbReference>
<dbReference type="InterPro" id="IPR009057">
    <property type="entry name" value="Homeodomain-like_sf"/>
</dbReference>
<evidence type="ECO:0000256" key="4">
    <source>
        <dbReference type="ARBA" id="ARBA00023242"/>
    </source>
</evidence>
<protein>
    <recommendedName>
        <fullName evidence="8">HTH myb-type domain-containing protein</fullName>
    </recommendedName>
</protein>
<keyword evidence="3" id="KW-0804">Transcription</keyword>
<dbReference type="NCBIfam" id="TIGR01557">
    <property type="entry name" value="myb_SHAQKYF"/>
    <property type="match status" value="1"/>
</dbReference>
<organism evidence="6 7">
    <name type="scientific">Xanthoceras sorbifolium</name>
    <dbReference type="NCBI Taxonomy" id="99658"/>
    <lineage>
        <taxon>Eukaryota</taxon>
        <taxon>Viridiplantae</taxon>
        <taxon>Streptophyta</taxon>
        <taxon>Embryophyta</taxon>
        <taxon>Tracheophyta</taxon>
        <taxon>Spermatophyta</taxon>
        <taxon>Magnoliopsida</taxon>
        <taxon>eudicotyledons</taxon>
        <taxon>Gunneridae</taxon>
        <taxon>Pentapetalae</taxon>
        <taxon>rosids</taxon>
        <taxon>malvids</taxon>
        <taxon>Sapindales</taxon>
        <taxon>Sapindaceae</taxon>
        <taxon>Xanthoceroideae</taxon>
        <taxon>Xanthoceras</taxon>
    </lineage>
</organism>
<evidence type="ECO:0000256" key="5">
    <source>
        <dbReference type="SAM" id="MobiDB-lite"/>
    </source>
</evidence>
<evidence type="ECO:0008006" key="8">
    <source>
        <dbReference type="Google" id="ProtNLM"/>
    </source>
</evidence>
<evidence type="ECO:0000256" key="3">
    <source>
        <dbReference type="ARBA" id="ARBA00023163"/>
    </source>
</evidence>
<evidence type="ECO:0000313" key="7">
    <source>
        <dbReference type="Proteomes" id="UP000827721"/>
    </source>
</evidence>
<feature type="compositionally biased region" description="Basic and acidic residues" evidence="5">
    <location>
        <begin position="182"/>
        <end position="206"/>
    </location>
</feature>
<dbReference type="Proteomes" id="UP000827721">
    <property type="component" value="Unassembled WGS sequence"/>
</dbReference>
<evidence type="ECO:0000256" key="2">
    <source>
        <dbReference type="ARBA" id="ARBA00023015"/>
    </source>
</evidence>
<evidence type="ECO:0000313" key="6">
    <source>
        <dbReference type="EMBL" id="KAH7576578.1"/>
    </source>
</evidence>
<name>A0ABQ8IJB4_9ROSI</name>
<comment type="caution">
    <text evidence="6">The sequence shown here is derived from an EMBL/GenBank/DDBJ whole genome shotgun (WGS) entry which is preliminary data.</text>
</comment>
<keyword evidence="7" id="KW-1185">Reference proteome</keyword>
<dbReference type="PANTHER" id="PTHR31499:SF49">
    <property type="entry name" value="PROTEIN PHOSPHATE STARVATION RESPONSE 1-LIKE ISOFORM X1"/>
    <property type="match status" value="1"/>
</dbReference>
<dbReference type="InterPro" id="IPR006447">
    <property type="entry name" value="Myb_dom_plants"/>
</dbReference>
<comment type="subcellular location">
    <subcellularLocation>
        <location evidence="1">Nucleus</location>
    </subcellularLocation>
</comment>